<gene>
    <name evidence="2" type="ORF">FKW44_025319</name>
</gene>
<dbReference type="EMBL" id="CP045910">
    <property type="protein sequence ID" value="QQP31647.1"/>
    <property type="molecule type" value="Genomic_DNA"/>
</dbReference>
<feature type="region of interest" description="Disordered" evidence="1">
    <location>
        <begin position="27"/>
        <end position="88"/>
    </location>
</feature>
<protein>
    <submittedName>
        <fullName evidence="2">Transposable element tcb2 transposase</fullName>
    </submittedName>
</protein>
<organism evidence="2 3">
    <name type="scientific">Caligus rogercresseyi</name>
    <name type="common">Sea louse</name>
    <dbReference type="NCBI Taxonomy" id="217165"/>
    <lineage>
        <taxon>Eukaryota</taxon>
        <taxon>Metazoa</taxon>
        <taxon>Ecdysozoa</taxon>
        <taxon>Arthropoda</taxon>
        <taxon>Crustacea</taxon>
        <taxon>Multicrustacea</taxon>
        <taxon>Hexanauplia</taxon>
        <taxon>Copepoda</taxon>
        <taxon>Siphonostomatoida</taxon>
        <taxon>Caligidae</taxon>
        <taxon>Caligus</taxon>
    </lineage>
</organism>
<dbReference type="Proteomes" id="UP000595437">
    <property type="component" value="Chromosome 21"/>
</dbReference>
<keyword evidence="3" id="KW-1185">Reference proteome</keyword>
<reference evidence="3" key="1">
    <citation type="submission" date="2021-01" db="EMBL/GenBank/DDBJ databases">
        <title>Caligus Genome Assembly.</title>
        <authorList>
            <person name="Gallardo-Escarate C."/>
        </authorList>
    </citation>
    <scope>NUCLEOTIDE SEQUENCE [LARGE SCALE GENOMIC DNA]</scope>
</reference>
<dbReference type="AlphaFoldDB" id="A0A7T8JT29"/>
<evidence type="ECO:0000313" key="3">
    <source>
        <dbReference type="Proteomes" id="UP000595437"/>
    </source>
</evidence>
<evidence type="ECO:0000313" key="2">
    <source>
        <dbReference type="EMBL" id="QQP31647.1"/>
    </source>
</evidence>
<proteinExistence type="predicted"/>
<sequence>MEQTRRDTVIKLLCAGHRPASIIKLLKYPGGRSTTSPRSGRSQGCPRGRSTSPRVTGSARPHLWLVSRGPSRPIRGRPCPSSPGSVGSTCRRPLDGLCGLRDPVHIPAGLGSRPQGQTFAVLAEEECAQLLGLQHLAPQQPRPEPMRLLLVEEVGEGGVRHTPQQCGVPEGLHQVGDEQAGSCGGLHGLWEVQASFGGHP</sequence>
<evidence type="ECO:0000256" key="1">
    <source>
        <dbReference type="SAM" id="MobiDB-lite"/>
    </source>
</evidence>
<name>A0A7T8JT29_CALRO</name>
<accession>A0A7T8JT29</accession>
<feature type="compositionally biased region" description="Low complexity" evidence="1">
    <location>
        <begin position="67"/>
        <end position="88"/>
    </location>
</feature>
<feature type="compositionally biased region" description="Low complexity" evidence="1">
    <location>
        <begin position="29"/>
        <end position="42"/>
    </location>
</feature>